<accession>A0ACC2VZY3</accession>
<proteinExistence type="predicted"/>
<organism evidence="1 2">
    <name type="scientific">Naganishia friedmannii</name>
    <dbReference type="NCBI Taxonomy" id="89922"/>
    <lineage>
        <taxon>Eukaryota</taxon>
        <taxon>Fungi</taxon>
        <taxon>Dikarya</taxon>
        <taxon>Basidiomycota</taxon>
        <taxon>Agaricomycotina</taxon>
        <taxon>Tremellomycetes</taxon>
        <taxon>Filobasidiales</taxon>
        <taxon>Filobasidiaceae</taxon>
        <taxon>Naganishia</taxon>
    </lineage>
</organism>
<evidence type="ECO:0000313" key="1">
    <source>
        <dbReference type="EMBL" id="KAJ9104549.1"/>
    </source>
</evidence>
<keyword evidence="2" id="KW-1185">Reference proteome</keyword>
<dbReference type="EMBL" id="JASBWT010000005">
    <property type="protein sequence ID" value="KAJ9104549.1"/>
    <property type="molecule type" value="Genomic_DNA"/>
</dbReference>
<evidence type="ECO:0000313" key="2">
    <source>
        <dbReference type="Proteomes" id="UP001227268"/>
    </source>
</evidence>
<sequence>MDLSASTESAAEASRPPADNEAAMLLLGLYEQPSPQHMPQSAQGQLQGYQAEQDSQPDFQKSSHLARPAPSVLPISGSGPIGAASPPVPSQATVISGVSTNRLLPPVPSSVAQQQAQARSQSQVDFAQARPTTLNGTISGYRGPETYLSSQQPQLGRSASGSYSHQPLTASSKSPSLSTVSPKQTFATSASGIGQNYNRPTAGTGGSPMTTYAAPVISTGQNRISHLLNNPTSSVMPPSPGRNGHSAPLPYHTHTYSSQPYKLVSTNISYSSSSTPQQPISKVQSNTNRTVYSGKQESSGSMVEGQSSLRGYDSTAASRINGNASTSAIHYSMPISPYNTQQIMQSAPTAGLMQYVSVSGKGVMYTPVQGMDQLFHPQQQQPLQQQHQQQPNHHHQQMQAGINHTPKQEAPSAQQSQATSQPGTQASPVTAAPSLMPQSDSLPLQPAVPKTAQSAAPRKRKRSASGSQANTKGLQPKSAAPTAPTATAGSNARPDLPHFMGFDNQLYRCICDTTIEPERGSSVQCESCLAWQHAGCFGIKEETLEGLTYFCHLCKGGSYNRNEEYIAYVKDLETRLMSGEVVSGILSVNPTLQLVSETAVQRDGKKTRGSARGRPRARENSNVSGTRPSVPPTEAVTEGPVLEHEVAVLPIVAEKPFSATTTIPKPQRRKTGTARGSKSKVKDGMAATPAELPTTPLVWSNSNRPATGTASRPTTHSPDREPQSATRENTAVSASATMITESSAPLRLLEFIPLKENMIRGQAVKRTVYKLLEEWAELEGETPARPLKNGVHASENLSTKGPAEQLGEADIQNTGEPMLKAVNLQEFSRDILGPPIPPVIIHSRSLEDAAVPTYVKAKDKDETFFFPPGRAFLSVPDPKDAPSTTPIRPSVVYGVHVRRTAVSGEFLGELKGEVKDSETYHRDPINQYATLGITKPFTRRLGPPVDLVIDGRIYGNDMRFVRSGCHPNAVFRPIILQRKAGKEPSLCFGIFAITTIPAGQEVILGWEWDDDHVIHALAADVPSITKGSRLQHRFALVASHLLGSFRSCACDDDTTCVWMRLMQLSVAGQPIPSLNFRPNKKSRKAKDFPAGFGPLVGAVRGWRRNEITRFEAELERELMEKHNSVFEVEQREMEDMGRTDSPALEYHVSEERQSDTEEEIEGYAEESIGVAGSSDSEEHSEGPTAMDLVEDSVRHIHFQAASLVDAISLRQDAEETYSPGSFGRISLRATERNLDASDEDEDAGPEDLPGPEHDGEDVDMDKDNGDSAITHMDHADVQTAEERHERTPASAEPTGLQPIAGTTPLPCADTVKLEANGDKAISEGDFSPVLHDEPTTLQIGRTAEEDSPLTSADPRDTPSPLLLSANDAFPSQMTDDRNKYDDSEDEENGNLTDVTASTIPLSHDSDVEDNSGSERESISTLRYQPAVPQRKNEEINVSPSRQTSPANDRPVNTLYRRRRVLSPSPPIDESERDIATPFSVKALSTFRRSPERAPSSSLSPVLPSNSLADMFNEEESRATPRDGRPTPAKQDEISSTSPRADSPGKELPAPEPLLHQPVSPASGNAVASPDPLNEDNSRSVTMESTSAETPQGLHEMGDEQPSESAATAQPEGQPVTQACSEPAPAPKKRRLDLKKFMTGKRTNVLEANIPPSQVTDDSSLNEFPTAATSQSSVIANDSPVASDLPPPVAVPPPLSPPPPPPVPSPAVPDVPEMSKSSETPWWTATSTSRPSFSSLSETRPKVANVSGDSNPAVAFNSASPDIYSNVERVLEDEKAIIDSLPVTLLPQPNSTARPWSLIEVEDKEEETNGFDRNAFSTFSLAPENGVVATMPPTLTPRPEPPKALTSPFDWHSKLPTTNIASHWSKIPPALEQKDLPPHVDPDSRRSGRFGSMSSASRSPPKSNLLLMSPQRIPPAGPRASLAPVRPLDTKDTRDLLRDREVDRERDMREREREREVPRGPRMEYRGRGGRGEPGSSEGVVSFREDEEHSLTIEDVARDTWQ</sequence>
<dbReference type="Proteomes" id="UP001227268">
    <property type="component" value="Unassembled WGS sequence"/>
</dbReference>
<name>A0ACC2VZY3_9TREE</name>
<protein>
    <submittedName>
        <fullName evidence="1">Uncharacterized protein</fullName>
    </submittedName>
</protein>
<gene>
    <name evidence="1" type="ORF">QFC21_002045</name>
</gene>
<comment type="caution">
    <text evidence="1">The sequence shown here is derived from an EMBL/GenBank/DDBJ whole genome shotgun (WGS) entry which is preliminary data.</text>
</comment>
<reference evidence="1" key="1">
    <citation type="submission" date="2023-04" db="EMBL/GenBank/DDBJ databases">
        <title>Draft Genome sequencing of Naganishia species isolated from polar environments using Oxford Nanopore Technology.</title>
        <authorList>
            <person name="Leo P."/>
            <person name="Venkateswaran K."/>
        </authorList>
    </citation>
    <scope>NUCLEOTIDE SEQUENCE</scope>
    <source>
        <strain evidence="1">MNA-CCFEE 5423</strain>
    </source>
</reference>